<name>A0A1G6XYW9_9PROT</name>
<gene>
    <name evidence="3" type="ORF">SAMN04487779_101338</name>
</gene>
<dbReference type="EMBL" id="FMZX01000013">
    <property type="protein sequence ID" value="SDD83368.1"/>
    <property type="molecule type" value="Genomic_DNA"/>
</dbReference>
<feature type="transmembrane region" description="Helical" evidence="2">
    <location>
        <begin position="90"/>
        <end position="113"/>
    </location>
</feature>
<dbReference type="Proteomes" id="UP000198925">
    <property type="component" value="Unassembled WGS sequence"/>
</dbReference>
<dbReference type="OrthoDB" id="7258832at2"/>
<keyword evidence="2" id="KW-0812">Transmembrane</keyword>
<evidence type="ECO:0000256" key="2">
    <source>
        <dbReference type="SAM" id="Phobius"/>
    </source>
</evidence>
<dbReference type="RefSeq" id="WP_090568931.1">
    <property type="nucleotide sequence ID" value="NZ_FMXZ01000017.1"/>
</dbReference>
<dbReference type="AlphaFoldDB" id="A0A1G6XYW9"/>
<keyword evidence="2" id="KW-1133">Transmembrane helix</keyword>
<evidence type="ECO:0000256" key="1">
    <source>
        <dbReference type="SAM" id="MobiDB-lite"/>
    </source>
</evidence>
<protein>
    <recommendedName>
        <fullName evidence="5">Glycine zipper</fullName>
    </recommendedName>
</protein>
<keyword evidence="4" id="KW-1185">Reference proteome</keyword>
<reference evidence="3 4" key="1">
    <citation type="submission" date="2016-10" db="EMBL/GenBank/DDBJ databases">
        <authorList>
            <person name="de Groot N.N."/>
        </authorList>
    </citation>
    <scope>NUCLEOTIDE SEQUENCE [LARGE SCALE GENOMIC DNA]</scope>
    <source>
        <strain evidence="3 4">CPCC 100156</strain>
    </source>
</reference>
<feature type="transmembrane region" description="Helical" evidence="2">
    <location>
        <begin position="61"/>
        <end position="83"/>
    </location>
</feature>
<dbReference type="PROSITE" id="PS51257">
    <property type="entry name" value="PROKAR_LIPOPROTEIN"/>
    <property type="match status" value="1"/>
</dbReference>
<proteinExistence type="predicted"/>
<evidence type="ECO:0008006" key="5">
    <source>
        <dbReference type="Google" id="ProtNLM"/>
    </source>
</evidence>
<keyword evidence="2" id="KW-0472">Membrane</keyword>
<evidence type="ECO:0000313" key="3">
    <source>
        <dbReference type="EMBL" id="SDD83368.1"/>
    </source>
</evidence>
<evidence type="ECO:0000313" key="4">
    <source>
        <dbReference type="Proteomes" id="UP000198925"/>
    </source>
</evidence>
<dbReference type="STRING" id="938405.SAMN02927895_04566"/>
<feature type="region of interest" description="Disordered" evidence="1">
    <location>
        <begin position="221"/>
        <end position="245"/>
    </location>
</feature>
<accession>A0A1G6XYW9</accession>
<organism evidence="3 4">
    <name type="scientific">Belnapia rosea</name>
    <dbReference type="NCBI Taxonomy" id="938405"/>
    <lineage>
        <taxon>Bacteria</taxon>
        <taxon>Pseudomonadati</taxon>
        <taxon>Pseudomonadota</taxon>
        <taxon>Alphaproteobacteria</taxon>
        <taxon>Acetobacterales</taxon>
        <taxon>Roseomonadaceae</taxon>
        <taxon>Belnapia</taxon>
    </lineage>
</organism>
<sequence length="344" mass="35131">MDLALRPRPSRRLTAGFTALALLAGCATSQTERIGADDGTDACRSQRVALDSTGNYYGQDIIRGAAIGAVSGGVLGGLIGAAATGRTRDIAIGAGAGVLAGGALGAAGGYLAARQRQAQDQASLSAAIGGDLASENAQLDRTQLAFNQLIDCRLMAAEAIRQDVRSGRTPAEAGRLQMADLRTRVQGDIAIARRINQQIGTRGAEFDTAIDAVAPGTRTEVASRTVAAPTPARPRAPVPLRIRPEPNAPEVGRVAANEPVRVKPAPGNFALVETDGGLRGYAPAGSFPMRRQAAPAPAPAPAVAAGDGSVRELAASNIAKRDNFSESVTNAERAAQGEGFELAG</sequence>